<sequence>MPTSAEGGQCRSYLPRSKFATQSVVKIDVDSLPNVSSRNIRRAGGGASTSCKAVATIAILVVAGAAAAAVFIAVSLGCNVLHCCDLNHKAAALLRTNHRPLYYYCYNTM</sequence>
<dbReference type="EMBL" id="CAJOBI010150932">
    <property type="protein sequence ID" value="CAF4810575.1"/>
    <property type="molecule type" value="Genomic_DNA"/>
</dbReference>
<gene>
    <name evidence="2" type="ORF">SMN809_LOCUS47576</name>
</gene>
<evidence type="ECO:0000313" key="2">
    <source>
        <dbReference type="EMBL" id="CAF4810575.1"/>
    </source>
</evidence>
<feature type="transmembrane region" description="Helical" evidence="1">
    <location>
        <begin position="51"/>
        <end position="74"/>
    </location>
</feature>
<name>A0A8S3BJU9_9BILA</name>
<protein>
    <submittedName>
        <fullName evidence="2">Uncharacterized protein</fullName>
    </submittedName>
</protein>
<accession>A0A8S3BJU9</accession>
<keyword evidence="1" id="KW-0812">Transmembrane</keyword>
<evidence type="ECO:0000256" key="1">
    <source>
        <dbReference type="SAM" id="Phobius"/>
    </source>
</evidence>
<dbReference type="AlphaFoldDB" id="A0A8S3BJU9"/>
<keyword evidence="1" id="KW-0472">Membrane</keyword>
<reference evidence="2" key="1">
    <citation type="submission" date="2021-02" db="EMBL/GenBank/DDBJ databases">
        <authorList>
            <person name="Nowell W R."/>
        </authorList>
    </citation>
    <scope>NUCLEOTIDE SEQUENCE</scope>
</reference>
<dbReference type="Proteomes" id="UP000676336">
    <property type="component" value="Unassembled WGS sequence"/>
</dbReference>
<comment type="caution">
    <text evidence="2">The sequence shown here is derived from an EMBL/GenBank/DDBJ whole genome shotgun (WGS) entry which is preliminary data.</text>
</comment>
<evidence type="ECO:0000313" key="3">
    <source>
        <dbReference type="Proteomes" id="UP000676336"/>
    </source>
</evidence>
<keyword evidence="1" id="KW-1133">Transmembrane helix</keyword>
<organism evidence="2 3">
    <name type="scientific">Rotaria magnacalcarata</name>
    <dbReference type="NCBI Taxonomy" id="392030"/>
    <lineage>
        <taxon>Eukaryota</taxon>
        <taxon>Metazoa</taxon>
        <taxon>Spiralia</taxon>
        <taxon>Gnathifera</taxon>
        <taxon>Rotifera</taxon>
        <taxon>Eurotatoria</taxon>
        <taxon>Bdelloidea</taxon>
        <taxon>Philodinida</taxon>
        <taxon>Philodinidae</taxon>
        <taxon>Rotaria</taxon>
    </lineage>
</organism>
<proteinExistence type="predicted"/>